<evidence type="ECO:0000313" key="3">
    <source>
        <dbReference type="Proteomes" id="UP001652623"/>
    </source>
</evidence>
<dbReference type="PANTHER" id="PTHR24093">
    <property type="entry name" value="CATION TRANSPORTING ATPASE"/>
    <property type="match status" value="1"/>
</dbReference>
<dbReference type="GeneID" id="132803166"/>
<protein>
    <submittedName>
        <fullName evidence="4">Calcium-transporting ATPase 12, plasma membrane-type-like</fullName>
    </submittedName>
</protein>
<evidence type="ECO:0000259" key="2">
    <source>
        <dbReference type="Pfam" id="PF00122"/>
    </source>
</evidence>
<dbReference type="InterPro" id="IPR008250">
    <property type="entry name" value="ATPase_P-typ_transduc_dom_A_sf"/>
</dbReference>
<keyword evidence="1" id="KW-0460">Magnesium</keyword>
<dbReference type="PANTHER" id="PTHR24093:SF434">
    <property type="entry name" value="CALCIUM-TRANSPORTING ATPASE 13, PLASMA MEMBRANE-TYPE-RELATED"/>
    <property type="match status" value="1"/>
</dbReference>
<name>A0ABM4A3W8_ZIZJJ</name>
<feature type="domain" description="P-type ATPase A" evidence="2">
    <location>
        <begin position="66"/>
        <end position="143"/>
    </location>
</feature>
<dbReference type="SUPFAM" id="SSF81653">
    <property type="entry name" value="Calcium ATPase, transduction domain A"/>
    <property type="match status" value="1"/>
</dbReference>
<accession>A0ABM4A3W8</accession>
<evidence type="ECO:0000313" key="4">
    <source>
        <dbReference type="RefSeq" id="XP_060671416.1"/>
    </source>
</evidence>
<proteinExistence type="predicted"/>
<organism evidence="3 4">
    <name type="scientific">Ziziphus jujuba</name>
    <name type="common">Chinese jujube</name>
    <name type="synonym">Ziziphus sativa</name>
    <dbReference type="NCBI Taxonomy" id="326968"/>
    <lineage>
        <taxon>Eukaryota</taxon>
        <taxon>Viridiplantae</taxon>
        <taxon>Streptophyta</taxon>
        <taxon>Embryophyta</taxon>
        <taxon>Tracheophyta</taxon>
        <taxon>Spermatophyta</taxon>
        <taxon>Magnoliopsida</taxon>
        <taxon>eudicotyledons</taxon>
        <taxon>Gunneridae</taxon>
        <taxon>Pentapetalae</taxon>
        <taxon>rosids</taxon>
        <taxon>fabids</taxon>
        <taxon>Rosales</taxon>
        <taxon>Rhamnaceae</taxon>
        <taxon>Paliureae</taxon>
        <taxon>Ziziphus</taxon>
    </lineage>
</organism>
<dbReference type="Proteomes" id="UP001652623">
    <property type="component" value="Chromosome 3"/>
</dbReference>
<keyword evidence="3" id="KW-1185">Reference proteome</keyword>
<dbReference type="RefSeq" id="XP_060671416.1">
    <property type="nucleotide sequence ID" value="XM_060815433.1"/>
</dbReference>
<dbReference type="Pfam" id="PF00122">
    <property type="entry name" value="E1-E2_ATPase"/>
    <property type="match status" value="1"/>
</dbReference>
<dbReference type="Gene3D" id="2.70.150.10">
    <property type="entry name" value="Calcium-transporting ATPase, cytoplasmic transduction domain A"/>
    <property type="match status" value="1"/>
</dbReference>
<sequence length="144" mass="16240">MKIVKEKDLDRLKKLPNGVESVAKTLETDIKTGSLMIKRRLVDNMRDLVQKHIKSHLRRSKVRNSSENQIEVLRGNKRKKISMYEIVVGDVVCLKIGDEVPADGLLVEGNNLQVEEDDQDGETVQVDPDKNPFLFSGSIVVNSD</sequence>
<dbReference type="InterPro" id="IPR059000">
    <property type="entry name" value="ATPase_P-type_domA"/>
</dbReference>
<reference evidence="4" key="1">
    <citation type="submission" date="2025-08" db="UniProtKB">
        <authorList>
            <consortium name="RefSeq"/>
        </authorList>
    </citation>
    <scope>IDENTIFICATION</scope>
    <source>
        <tissue evidence="4">Seedling</tissue>
    </source>
</reference>
<gene>
    <name evidence="4" type="primary">LOC132803166</name>
</gene>
<evidence type="ECO:0000256" key="1">
    <source>
        <dbReference type="ARBA" id="ARBA00022842"/>
    </source>
</evidence>